<feature type="domain" description="Peptidase M16 C-terminal" evidence="12">
    <location>
        <begin position="248"/>
        <end position="420"/>
    </location>
</feature>
<dbReference type="InParanoid" id="A0A1S4J4F8"/>
<evidence type="ECO:0000313" key="13">
    <source>
        <dbReference type="EnsemblMetazoa" id="CPIJ001880-PA"/>
    </source>
</evidence>
<dbReference type="FunCoup" id="A0A1S4J4F8">
    <property type="interactions" value="2596"/>
</dbReference>
<dbReference type="InterPro" id="IPR001431">
    <property type="entry name" value="Pept_M16_Zn_BS"/>
</dbReference>
<evidence type="ECO:0000313" key="14">
    <source>
        <dbReference type="Proteomes" id="UP000002320"/>
    </source>
</evidence>
<dbReference type="PANTHER" id="PTHR11851">
    <property type="entry name" value="METALLOPROTEASE"/>
    <property type="match status" value="1"/>
</dbReference>
<dbReference type="GO" id="GO:0046872">
    <property type="term" value="F:metal ion binding"/>
    <property type="evidence" value="ECO:0007669"/>
    <property type="project" value="InterPro"/>
</dbReference>
<comment type="similarity">
    <text evidence="3 9">Belongs to the peptidase M16 family.</text>
</comment>
<evidence type="ECO:0000256" key="7">
    <source>
        <dbReference type="ARBA" id="ARBA00030006"/>
    </source>
</evidence>
<reference evidence="13" key="1">
    <citation type="submission" date="2021-02" db="UniProtKB">
        <authorList>
            <consortium name="EnsemblMetazoa"/>
        </authorList>
    </citation>
    <scope>IDENTIFICATION</scope>
    <source>
        <strain evidence="13">JHB</strain>
    </source>
</reference>
<feature type="region of interest" description="Disordered" evidence="10">
    <location>
        <begin position="419"/>
        <end position="560"/>
    </location>
</feature>
<dbReference type="OrthoDB" id="277191at2759"/>
<dbReference type="InterPro" id="IPR007863">
    <property type="entry name" value="Peptidase_M16_C"/>
</dbReference>
<evidence type="ECO:0000259" key="11">
    <source>
        <dbReference type="Pfam" id="PF00675"/>
    </source>
</evidence>
<evidence type="ECO:0000256" key="5">
    <source>
        <dbReference type="ARBA" id="ARBA00022946"/>
    </source>
</evidence>
<evidence type="ECO:0000259" key="12">
    <source>
        <dbReference type="Pfam" id="PF05193"/>
    </source>
</evidence>
<dbReference type="GO" id="GO:0004222">
    <property type="term" value="F:metalloendopeptidase activity"/>
    <property type="evidence" value="ECO:0007669"/>
    <property type="project" value="InterPro"/>
</dbReference>
<dbReference type="Gene3D" id="3.30.830.10">
    <property type="entry name" value="Metalloenzyme, LuxS/M16 peptidase-like"/>
    <property type="match status" value="2"/>
</dbReference>
<dbReference type="PROSITE" id="PS00143">
    <property type="entry name" value="INSULINASE"/>
    <property type="match status" value="1"/>
</dbReference>
<evidence type="ECO:0000256" key="8">
    <source>
        <dbReference type="ARBA" id="ARBA00032315"/>
    </source>
</evidence>
<evidence type="ECO:0000256" key="2">
    <source>
        <dbReference type="ARBA" id="ARBA00004305"/>
    </source>
</evidence>
<dbReference type="GO" id="GO:0005759">
    <property type="term" value="C:mitochondrial matrix"/>
    <property type="evidence" value="ECO:0007669"/>
    <property type="project" value="UniProtKB-SubCell"/>
</dbReference>
<dbReference type="InterPro" id="IPR011249">
    <property type="entry name" value="Metalloenz_LuxS/M16"/>
</dbReference>
<dbReference type="VEuPathDB" id="VectorBase:CPIJ001880"/>
<keyword evidence="5" id="KW-0809">Transit peptide</keyword>
<evidence type="ECO:0000256" key="10">
    <source>
        <dbReference type="SAM" id="MobiDB-lite"/>
    </source>
</evidence>
<dbReference type="Pfam" id="PF05193">
    <property type="entry name" value="Peptidase_M16_C"/>
    <property type="match status" value="1"/>
</dbReference>
<dbReference type="GO" id="GO:0006627">
    <property type="term" value="P:protein processing involved in protein targeting to mitochondrion"/>
    <property type="evidence" value="ECO:0007669"/>
    <property type="project" value="TreeGrafter"/>
</dbReference>
<comment type="subcellular location">
    <subcellularLocation>
        <location evidence="2">Mitochondrion matrix</location>
    </subcellularLocation>
</comment>
<dbReference type="FunFam" id="3.30.830.10:FF:000014">
    <property type="entry name" value="Mitochondrial-processing peptidase alpha subunit, mitochondrial"/>
    <property type="match status" value="1"/>
</dbReference>
<name>A0A1S4J4F8_CULQU</name>
<evidence type="ECO:0000256" key="1">
    <source>
        <dbReference type="ARBA" id="ARBA00002123"/>
    </source>
</evidence>
<keyword evidence="6" id="KW-0496">Mitochondrion</keyword>
<feature type="compositionally biased region" description="Basic and acidic residues" evidence="10">
    <location>
        <begin position="484"/>
        <end position="498"/>
    </location>
</feature>
<evidence type="ECO:0000256" key="4">
    <source>
        <dbReference type="ARBA" id="ARBA00016741"/>
    </source>
</evidence>
<protein>
    <recommendedName>
        <fullName evidence="4">Mitochondrial-processing peptidase subunit alpha</fullName>
    </recommendedName>
    <alternativeName>
        <fullName evidence="7">Alpha-MPP</fullName>
    </alternativeName>
    <alternativeName>
        <fullName evidence="8">Inactive zinc metalloprotease alpha</fullName>
    </alternativeName>
</protein>
<evidence type="ECO:0000256" key="3">
    <source>
        <dbReference type="ARBA" id="ARBA00007261"/>
    </source>
</evidence>
<dbReference type="SUPFAM" id="SSF63411">
    <property type="entry name" value="LuxS/MPP-like metallohydrolase"/>
    <property type="match status" value="2"/>
</dbReference>
<dbReference type="Pfam" id="PF00675">
    <property type="entry name" value="Peptidase_M16"/>
    <property type="match status" value="1"/>
</dbReference>
<keyword evidence="14" id="KW-1185">Reference proteome</keyword>
<feature type="compositionally biased region" description="Basic residues" evidence="10">
    <location>
        <begin position="509"/>
        <end position="520"/>
    </location>
</feature>
<evidence type="ECO:0000256" key="6">
    <source>
        <dbReference type="ARBA" id="ARBA00023128"/>
    </source>
</evidence>
<comment type="function">
    <text evidence="1">Substrate recognition and binding subunit of the essential mitochondrial processing protease (MPP), which cleaves the mitochondrial sequence off newly imported precursors proteins.</text>
</comment>
<dbReference type="Proteomes" id="UP000002320">
    <property type="component" value="Unassembled WGS sequence"/>
</dbReference>
<organism evidence="13 14">
    <name type="scientific">Culex quinquefasciatus</name>
    <name type="common">Southern house mosquito</name>
    <name type="synonym">Culex pungens</name>
    <dbReference type="NCBI Taxonomy" id="7176"/>
    <lineage>
        <taxon>Eukaryota</taxon>
        <taxon>Metazoa</taxon>
        <taxon>Ecdysozoa</taxon>
        <taxon>Arthropoda</taxon>
        <taxon>Hexapoda</taxon>
        <taxon>Insecta</taxon>
        <taxon>Pterygota</taxon>
        <taxon>Neoptera</taxon>
        <taxon>Endopterygota</taxon>
        <taxon>Diptera</taxon>
        <taxon>Nematocera</taxon>
        <taxon>Culicoidea</taxon>
        <taxon>Culicidae</taxon>
        <taxon>Culicinae</taxon>
        <taxon>Culicini</taxon>
        <taxon>Culex</taxon>
        <taxon>Culex</taxon>
    </lineage>
</organism>
<dbReference type="InterPro" id="IPR050361">
    <property type="entry name" value="MPP/UQCRC_Complex"/>
</dbReference>
<dbReference type="InterPro" id="IPR011765">
    <property type="entry name" value="Pept_M16_N"/>
</dbReference>
<dbReference type="AlphaFoldDB" id="A0A1S4J4F8"/>
<feature type="domain" description="Peptidase M16 N-terminal" evidence="11">
    <location>
        <begin position="92"/>
        <end position="241"/>
    </location>
</feature>
<sequence length="560" mass="60797">MLSLPLGTAQAFARRIFLNKCYTSVRPYVSGPVEGGRASVPDGPTVNVPSKEVVTALPPLSQPVPDLGPVQYARPGDQSNVTQVTRLSNGLRVASENRFGQFCTVGVVIDSGPRYELAYPSGISHFLEKLAFQSTASFGEKDVIFKELEKHGGICDCQSSRDTFVYAASADSRGVEAVTRILADVVLRPRLANEEVEFARQTVKFELETLGMRPEQEPILMDMIHAAGFRDNTLGLPKLCPLKTADQIDRNMLLTYLRHHHTPDRMVLAGVGVPHDELVRLAERFFVEGSATWESEKIHAKNPTGVDTSIAQYTGGSKLEECAIPVYAAVGLPELAHVVIGLKGCSHQDKDFIAACVLNIMMGGGGSFSAGGPGKGMYTRLYTNVLNRYHWMYSATAYNHAYGDSGLFCIHATAPPTHVVSSSHHAGTVRDAGPTRRPGTSPRQNPTPVDAADESGSAPRRLRGHWTPSVGHRRAKTTRAFYPGDRENHRRGHPERGEAVPGLTAGTGRTRRNQGHSRRQGHPDGAGRRRGATARQPAALAVPMSSAARLRKINQPVSKR</sequence>
<proteinExistence type="inferred from homology"/>
<dbReference type="VEuPathDB" id="VectorBase:CQUJHB006550"/>
<accession>A0A1S4J4F8</accession>
<evidence type="ECO:0000256" key="9">
    <source>
        <dbReference type="RuleBase" id="RU004447"/>
    </source>
</evidence>
<dbReference type="EnsemblMetazoa" id="CPIJ001880-RA">
    <property type="protein sequence ID" value="CPIJ001880-PA"/>
    <property type="gene ID" value="CPIJ001880"/>
</dbReference>
<dbReference type="PANTHER" id="PTHR11851:SF49">
    <property type="entry name" value="MITOCHONDRIAL-PROCESSING PEPTIDASE SUBUNIT ALPHA"/>
    <property type="match status" value="1"/>
</dbReference>